<dbReference type="EMBL" id="JAVRRD010000016">
    <property type="protein sequence ID" value="KAK5051044.1"/>
    <property type="molecule type" value="Genomic_DNA"/>
</dbReference>
<comment type="caution">
    <text evidence="1">The sequence shown here is derived from an EMBL/GenBank/DDBJ whole genome shotgun (WGS) entry which is preliminary data.</text>
</comment>
<keyword evidence="2" id="KW-1185">Reference proteome</keyword>
<sequence length="254" mass="27973">MLRYGKLMPRPYYQLSEFLADILTEIVFTVWLPELYPHKSSTLQKQAYFEQVPTDRLLLTVNMAVAISRPDFAVGSNKISGKLGQNKMATIEKHWLKYRGVSIQVLINGVKLSNYSTLQVLTAVRTMAGCAFLVNNPLEGRLHLHASAQIAFGNGDFSTIPALLLEIFLLDEGLLASLSGSSPVVPHDQLAPVMYALLPEVPGFVKRSSSQFGKLLRRSLSAGESCSFIDVMAELHAATEIINSYTSLGVKDQV</sequence>
<dbReference type="Proteomes" id="UP001358417">
    <property type="component" value="Unassembled WGS sequence"/>
</dbReference>
<dbReference type="GeneID" id="89971790"/>
<accession>A0AAV9N9N9</accession>
<reference evidence="1 2" key="1">
    <citation type="submission" date="2023-08" db="EMBL/GenBank/DDBJ databases">
        <title>Black Yeasts Isolated from many extreme environments.</title>
        <authorList>
            <person name="Coleine C."/>
            <person name="Stajich J.E."/>
            <person name="Selbmann L."/>
        </authorList>
    </citation>
    <scope>NUCLEOTIDE SEQUENCE [LARGE SCALE GENOMIC DNA]</scope>
    <source>
        <strain evidence="1 2">CCFEE 5792</strain>
    </source>
</reference>
<organism evidence="1 2">
    <name type="scientific">Exophiala bonariae</name>
    <dbReference type="NCBI Taxonomy" id="1690606"/>
    <lineage>
        <taxon>Eukaryota</taxon>
        <taxon>Fungi</taxon>
        <taxon>Dikarya</taxon>
        <taxon>Ascomycota</taxon>
        <taxon>Pezizomycotina</taxon>
        <taxon>Eurotiomycetes</taxon>
        <taxon>Chaetothyriomycetidae</taxon>
        <taxon>Chaetothyriales</taxon>
        <taxon>Herpotrichiellaceae</taxon>
        <taxon>Exophiala</taxon>
    </lineage>
</organism>
<protein>
    <submittedName>
        <fullName evidence="1">Uncharacterized protein</fullName>
    </submittedName>
</protein>
<gene>
    <name evidence="1" type="ORF">LTR84_003603</name>
</gene>
<dbReference type="RefSeq" id="XP_064705544.1">
    <property type="nucleotide sequence ID" value="XM_064847191.1"/>
</dbReference>
<evidence type="ECO:0000313" key="2">
    <source>
        <dbReference type="Proteomes" id="UP001358417"/>
    </source>
</evidence>
<name>A0AAV9N9N9_9EURO</name>
<proteinExistence type="predicted"/>
<dbReference type="AlphaFoldDB" id="A0AAV9N9N9"/>
<evidence type="ECO:0000313" key="1">
    <source>
        <dbReference type="EMBL" id="KAK5051044.1"/>
    </source>
</evidence>